<gene>
    <name evidence="8" type="ORF">GA0070216_12459</name>
</gene>
<comment type="similarity">
    <text evidence="2">Belongs to the TfdA dioxygenase family.</text>
</comment>
<evidence type="ECO:0000256" key="1">
    <source>
        <dbReference type="ARBA" id="ARBA00001954"/>
    </source>
</evidence>
<evidence type="ECO:0000256" key="3">
    <source>
        <dbReference type="ARBA" id="ARBA00022723"/>
    </source>
</evidence>
<dbReference type="STRING" id="121616.GA0070216_12459"/>
<dbReference type="PANTHER" id="PTHR43779">
    <property type="entry name" value="DIOXYGENASE RV0097-RELATED"/>
    <property type="match status" value="1"/>
</dbReference>
<dbReference type="InterPro" id="IPR051178">
    <property type="entry name" value="TfdA_dioxygenase"/>
</dbReference>
<evidence type="ECO:0000313" key="9">
    <source>
        <dbReference type="Proteomes" id="UP000198797"/>
    </source>
</evidence>
<evidence type="ECO:0000256" key="6">
    <source>
        <dbReference type="ARBA" id="ARBA00023004"/>
    </source>
</evidence>
<dbReference type="Gene3D" id="3.60.130.10">
    <property type="entry name" value="Clavaminate synthase-like"/>
    <property type="match status" value="1"/>
</dbReference>
<organism evidence="8 9">
    <name type="scientific">Micromonospora matsumotoense</name>
    <dbReference type="NCBI Taxonomy" id="121616"/>
    <lineage>
        <taxon>Bacteria</taxon>
        <taxon>Bacillati</taxon>
        <taxon>Actinomycetota</taxon>
        <taxon>Actinomycetes</taxon>
        <taxon>Micromonosporales</taxon>
        <taxon>Micromonosporaceae</taxon>
        <taxon>Micromonospora</taxon>
    </lineage>
</organism>
<evidence type="ECO:0000256" key="5">
    <source>
        <dbReference type="ARBA" id="ARBA00023002"/>
    </source>
</evidence>
<keyword evidence="3" id="KW-0479">Metal-binding</keyword>
<protein>
    <submittedName>
        <fullName evidence="8">Taurine dioxygenase</fullName>
    </submittedName>
</protein>
<evidence type="ECO:0000256" key="4">
    <source>
        <dbReference type="ARBA" id="ARBA00022964"/>
    </source>
</evidence>
<keyword evidence="4 8" id="KW-0223">Dioxygenase</keyword>
<evidence type="ECO:0000256" key="2">
    <source>
        <dbReference type="ARBA" id="ARBA00005896"/>
    </source>
</evidence>
<reference evidence="9" key="1">
    <citation type="submission" date="2016-06" db="EMBL/GenBank/DDBJ databases">
        <authorList>
            <person name="Varghese N."/>
            <person name="Submissions Spin"/>
        </authorList>
    </citation>
    <scope>NUCLEOTIDE SEQUENCE [LARGE SCALE GENOMIC DNA]</scope>
    <source>
        <strain evidence="9">DSM 44100</strain>
    </source>
</reference>
<name>A0A1C5ART8_9ACTN</name>
<evidence type="ECO:0000259" key="7">
    <source>
        <dbReference type="Pfam" id="PF02668"/>
    </source>
</evidence>
<comment type="cofactor">
    <cofactor evidence="1">
        <name>Fe(2+)</name>
        <dbReference type="ChEBI" id="CHEBI:29033"/>
    </cofactor>
</comment>
<feature type="domain" description="TauD/TfdA-like" evidence="7">
    <location>
        <begin position="5"/>
        <end position="291"/>
    </location>
</feature>
<dbReference type="AlphaFoldDB" id="A0A1C5ART8"/>
<dbReference type="OrthoDB" id="581608at2"/>
<dbReference type="SUPFAM" id="SSF51197">
    <property type="entry name" value="Clavaminate synthase-like"/>
    <property type="match status" value="1"/>
</dbReference>
<dbReference type="EMBL" id="FMCU01000024">
    <property type="protein sequence ID" value="SCF47957.1"/>
    <property type="molecule type" value="Genomic_DNA"/>
</dbReference>
<dbReference type="PANTHER" id="PTHR43779:SF3">
    <property type="entry name" value="(3R)-3-[(CARBOXYMETHYL)AMINO]FATTY ACID OXYGENASE_DECARBOXYLASE"/>
    <property type="match status" value="1"/>
</dbReference>
<keyword evidence="6" id="KW-0408">Iron</keyword>
<keyword evidence="5" id="KW-0560">Oxidoreductase</keyword>
<dbReference type="GO" id="GO:0046872">
    <property type="term" value="F:metal ion binding"/>
    <property type="evidence" value="ECO:0007669"/>
    <property type="project" value="UniProtKB-KW"/>
</dbReference>
<dbReference type="GO" id="GO:0051213">
    <property type="term" value="F:dioxygenase activity"/>
    <property type="evidence" value="ECO:0007669"/>
    <property type="project" value="UniProtKB-KW"/>
</dbReference>
<accession>A0A1C5ART8</accession>
<keyword evidence="9" id="KW-1185">Reference proteome</keyword>
<dbReference type="Proteomes" id="UP000198797">
    <property type="component" value="Unassembled WGS sequence"/>
</dbReference>
<proteinExistence type="inferred from homology"/>
<dbReference type="InterPro" id="IPR003819">
    <property type="entry name" value="TauD/TfdA-like"/>
</dbReference>
<dbReference type="Pfam" id="PF02668">
    <property type="entry name" value="TauD"/>
    <property type="match status" value="1"/>
</dbReference>
<sequence length="318" mass="36139">MPITTTPMSPYIGLEVHGLDLEQDFDESTRRTLLDAWIRGGILLLRGCRSAEAHLRLSRCFGKLESSATPTLNVDNNPYLMELKYDPENRKDFPAAIMRVNGVERAGWLGWHWDQSFTPVIARGAALRMVEPAAIAGETGFIDGIAAWQRLPAQLRERIEDLEVVYHFSPQMDKNPYGFPPDLVNLKTDSENMADLRKYNFPPVVHPLVIVHPETGRKVLKLSPMHAKHVLGMDTTQSDALLHRLADHLVDERYAYFHKWSKDDVIVWDNWRVIHSAAGVPLDVRRRAHRTTLLGDYGHGRYLDPALGREPRTATIVD</sequence>
<dbReference type="RefSeq" id="WP_091253122.1">
    <property type="nucleotide sequence ID" value="NZ_FMCU01000024.1"/>
</dbReference>
<evidence type="ECO:0000313" key="8">
    <source>
        <dbReference type="EMBL" id="SCF47957.1"/>
    </source>
</evidence>
<dbReference type="InterPro" id="IPR042098">
    <property type="entry name" value="TauD-like_sf"/>
</dbReference>